<feature type="domain" description="Outer membrane protein beta-barrel" evidence="3">
    <location>
        <begin position="205"/>
        <end position="393"/>
    </location>
</feature>
<evidence type="ECO:0000259" key="3">
    <source>
        <dbReference type="Pfam" id="PF13505"/>
    </source>
</evidence>
<dbReference type="EMBL" id="JANCMU010000002">
    <property type="protein sequence ID" value="MDG4945819.1"/>
    <property type="molecule type" value="Genomic_DNA"/>
</dbReference>
<evidence type="ECO:0000313" key="5">
    <source>
        <dbReference type="Proteomes" id="UP001152599"/>
    </source>
</evidence>
<evidence type="ECO:0000256" key="1">
    <source>
        <dbReference type="ARBA" id="ARBA00022729"/>
    </source>
</evidence>
<dbReference type="InterPro" id="IPR011250">
    <property type="entry name" value="OMP/PagP_B-barrel"/>
</dbReference>
<evidence type="ECO:0000313" key="4">
    <source>
        <dbReference type="EMBL" id="MDG4945819.1"/>
    </source>
</evidence>
<feature type="signal peptide" evidence="2">
    <location>
        <begin position="1"/>
        <end position="19"/>
    </location>
</feature>
<dbReference type="Pfam" id="PF13505">
    <property type="entry name" value="OMP_b-brl"/>
    <property type="match status" value="1"/>
</dbReference>
<organism evidence="4 5">
    <name type="scientific">Profundicola chukchiensis</name>
    <dbReference type="NCBI Taxonomy" id="2961959"/>
    <lineage>
        <taxon>Bacteria</taxon>
        <taxon>Pseudomonadati</taxon>
        <taxon>Bacteroidota</taxon>
        <taxon>Flavobacteriia</taxon>
        <taxon>Flavobacteriales</taxon>
        <taxon>Weeksellaceae</taxon>
        <taxon>Profundicola</taxon>
    </lineage>
</organism>
<protein>
    <submittedName>
        <fullName evidence="4">PorT family protein</fullName>
    </submittedName>
</protein>
<dbReference type="SUPFAM" id="SSF56925">
    <property type="entry name" value="OMPA-like"/>
    <property type="match status" value="1"/>
</dbReference>
<keyword evidence="1 2" id="KW-0732">Signal</keyword>
<comment type="caution">
    <text evidence="4">The sequence shown here is derived from an EMBL/GenBank/DDBJ whole genome shotgun (WGS) entry which is preliminary data.</text>
</comment>
<keyword evidence="5" id="KW-1185">Reference proteome</keyword>
<evidence type="ECO:0000256" key="2">
    <source>
        <dbReference type="SAM" id="SignalP"/>
    </source>
</evidence>
<proteinExistence type="predicted"/>
<sequence length="394" mass="45343">MNKLLLSLCLSLLFAMVWAQHEFQPGYVVKNGQRIDCLIKNEGWFTSPSEISYKVSDNDDELIATANSIDEFYILDTQYKYVSKFFQHVNNIPAQKNFLRVLVDGKARLYSFNSGLNEFLFFDVNQQDLEMLEYKTKVEESKLKEFSKFRGQLYKRLKCEDLTLKTFQDLNYKVDDLVQVFKIYNTCENSEFKDFTQYGNESTMSLYVYGGISPFKLNPMGKNADKAVSTQTFVSLKAGMELEYLLPINNNKLGIILGVDYSSNTSEGFILYRDIVPSSQTPVLRPRKFKTDYNILSIPLGVRYYMFLAENHQIFANSGVSFGIPLGNAIFENVNYNATLYESKSGFGYFIGTGYRFNQRFGLELRFSSLGVLNVRHQTGKNSNFTAVLSYRFL</sequence>
<dbReference type="InterPro" id="IPR027385">
    <property type="entry name" value="Beta-barrel_OMP"/>
</dbReference>
<name>A0A9X4N2R5_9FLAO</name>
<accession>A0A9X4N2R5</accession>
<dbReference type="AlphaFoldDB" id="A0A9X4N2R5"/>
<dbReference type="RefSeq" id="WP_304420376.1">
    <property type="nucleotide sequence ID" value="NZ_JANCMU010000002.1"/>
</dbReference>
<feature type="chain" id="PRO_5040740115" evidence="2">
    <location>
        <begin position="20"/>
        <end position="394"/>
    </location>
</feature>
<reference evidence="4" key="1">
    <citation type="submission" date="2022-07" db="EMBL/GenBank/DDBJ databases">
        <title>Description and genome-wide analysis of Profundicola chukchiensis gen. nov., sp. nov., marine bacteria isolated from bottom sediments of the Chukchi Sea.</title>
        <authorList>
            <person name="Romanenko L."/>
            <person name="Otstavnykh N."/>
            <person name="Kurilenko V."/>
            <person name="Eremeev V."/>
            <person name="Velansky P."/>
            <person name="Mikhailov V."/>
            <person name="Isaeva M."/>
        </authorList>
    </citation>
    <scope>NUCLEOTIDE SEQUENCE</scope>
    <source>
        <strain evidence="4">KMM 9713</strain>
    </source>
</reference>
<dbReference type="Proteomes" id="UP001152599">
    <property type="component" value="Unassembled WGS sequence"/>
</dbReference>
<gene>
    <name evidence="4" type="ORF">NMK71_05285</name>
</gene>